<protein>
    <recommendedName>
        <fullName evidence="3">SRPBCC family protein</fullName>
    </recommendedName>
</protein>
<dbReference type="AlphaFoldDB" id="A0A7I7L0W0"/>
<dbReference type="KEGG" id="mcoo:MCOO_40250"/>
<evidence type="ECO:0000313" key="1">
    <source>
        <dbReference type="EMBL" id="BBX48010.1"/>
    </source>
</evidence>
<proteinExistence type="predicted"/>
<dbReference type="RefSeq" id="WP_163779492.1">
    <property type="nucleotide sequence ID" value="NZ_AP022569.1"/>
</dbReference>
<evidence type="ECO:0008006" key="3">
    <source>
        <dbReference type="Google" id="ProtNLM"/>
    </source>
</evidence>
<name>A0A7I7L0W0_9MYCO</name>
<reference evidence="1 2" key="1">
    <citation type="journal article" date="2019" name="Emerg. Microbes Infect.">
        <title>Comprehensive subspecies identification of 175 nontuberculous mycobacteria species based on 7547 genomic profiles.</title>
        <authorList>
            <person name="Matsumoto Y."/>
            <person name="Kinjo T."/>
            <person name="Motooka D."/>
            <person name="Nabeya D."/>
            <person name="Jung N."/>
            <person name="Uechi K."/>
            <person name="Horii T."/>
            <person name="Iida T."/>
            <person name="Fujita J."/>
            <person name="Nakamura S."/>
        </authorList>
    </citation>
    <scope>NUCLEOTIDE SEQUENCE [LARGE SCALE GENOMIC DNA]</scope>
    <source>
        <strain evidence="1 2">JCM 12404</strain>
    </source>
</reference>
<evidence type="ECO:0000313" key="2">
    <source>
        <dbReference type="Proteomes" id="UP000465866"/>
    </source>
</evidence>
<dbReference type="Proteomes" id="UP000465866">
    <property type="component" value="Chromosome"/>
</dbReference>
<keyword evidence="2" id="KW-1185">Reference proteome</keyword>
<organism evidence="1 2">
    <name type="scientific">Mycobacterium cookii</name>
    <dbReference type="NCBI Taxonomy" id="1775"/>
    <lineage>
        <taxon>Bacteria</taxon>
        <taxon>Bacillati</taxon>
        <taxon>Actinomycetota</taxon>
        <taxon>Actinomycetes</taxon>
        <taxon>Mycobacteriales</taxon>
        <taxon>Mycobacteriaceae</taxon>
        <taxon>Mycobacterium</taxon>
    </lineage>
</organism>
<sequence>MTSASHLAELEIANPDVVAAWNALEPVVARCAGSLGAPVAKGDYHVGHSDDQTVAGADLRDCLDQVESPTSISVTFTGNAGPDARGIELRIMRYRRFKELNVQLRVTGPMDVQTLGYFERTRSTLASTIDRLNEA</sequence>
<dbReference type="EMBL" id="AP022569">
    <property type="protein sequence ID" value="BBX48010.1"/>
    <property type="molecule type" value="Genomic_DNA"/>
</dbReference>
<accession>A0A7I7L0W0</accession>
<gene>
    <name evidence="1" type="ORF">MCOO_40250</name>
</gene>